<evidence type="ECO:0000256" key="1">
    <source>
        <dbReference type="SAM" id="MobiDB-lite"/>
    </source>
</evidence>
<keyword evidence="3" id="KW-1185">Reference proteome</keyword>
<reference evidence="2 3" key="1">
    <citation type="submission" date="2020-05" db="EMBL/GenBank/DDBJ databases">
        <title>Aquincola sp. isolate from soil.</title>
        <authorList>
            <person name="Han J."/>
            <person name="Kim D.-U."/>
        </authorList>
    </citation>
    <scope>NUCLEOTIDE SEQUENCE [LARGE SCALE GENOMIC DNA]</scope>
    <source>
        <strain evidence="2 3">S2</strain>
    </source>
</reference>
<dbReference type="Proteomes" id="UP000737171">
    <property type="component" value="Unassembled WGS sequence"/>
</dbReference>
<name>A0ABX2EMG5_9BURK</name>
<proteinExistence type="predicted"/>
<organism evidence="2 3">
    <name type="scientific">Pseudaquabacterium terrae</name>
    <dbReference type="NCBI Taxonomy" id="2732868"/>
    <lineage>
        <taxon>Bacteria</taxon>
        <taxon>Pseudomonadati</taxon>
        <taxon>Pseudomonadota</taxon>
        <taxon>Betaproteobacteria</taxon>
        <taxon>Burkholderiales</taxon>
        <taxon>Sphaerotilaceae</taxon>
        <taxon>Pseudaquabacterium</taxon>
    </lineage>
</organism>
<dbReference type="EMBL" id="JABRWJ010000007">
    <property type="protein sequence ID" value="NRF69788.1"/>
    <property type="molecule type" value="Genomic_DNA"/>
</dbReference>
<evidence type="ECO:0000313" key="3">
    <source>
        <dbReference type="Proteomes" id="UP000737171"/>
    </source>
</evidence>
<feature type="region of interest" description="Disordered" evidence="1">
    <location>
        <begin position="43"/>
        <end position="78"/>
    </location>
</feature>
<feature type="compositionally biased region" description="Acidic residues" evidence="1">
    <location>
        <begin position="59"/>
        <end position="78"/>
    </location>
</feature>
<evidence type="ECO:0000313" key="2">
    <source>
        <dbReference type="EMBL" id="NRF69788.1"/>
    </source>
</evidence>
<gene>
    <name evidence="2" type="ORF">HLB44_22540</name>
</gene>
<dbReference type="RefSeq" id="WP_173127423.1">
    <property type="nucleotide sequence ID" value="NZ_JABRWJ010000007.1"/>
</dbReference>
<sequence>MSTLQPIANPFALLLDPQQVFASIEHSDRLDRLQRRICRPLDKPMIPTAKPSRGRALADFDDAIDADDDEPEVGDGLN</sequence>
<comment type="caution">
    <text evidence="2">The sequence shown here is derived from an EMBL/GenBank/DDBJ whole genome shotgun (WGS) entry which is preliminary data.</text>
</comment>
<protein>
    <submittedName>
        <fullName evidence="2">Uncharacterized protein</fullName>
    </submittedName>
</protein>
<accession>A0ABX2EMG5</accession>